<feature type="region of interest" description="Disordered" evidence="1">
    <location>
        <begin position="29"/>
        <end position="48"/>
    </location>
</feature>
<protein>
    <submittedName>
        <fullName evidence="2">Uncharacterized protein</fullName>
    </submittedName>
</protein>
<accession>A0AAU7B2G2</accession>
<sequence length="48" mass="4666">MTVLPELPSLTPGSATGAVVNVLMTGCQSGVSSSTTATAAGPSWLSET</sequence>
<evidence type="ECO:0000313" key="2">
    <source>
        <dbReference type="EMBL" id="XAY08185.1"/>
    </source>
</evidence>
<reference evidence="2" key="1">
    <citation type="submission" date="2022-12" db="EMBL/GenBank/DDBJ databases">
        <title>Paraconexibacter alkalitolerans sp. nov. and Baekduia alba sp. nov., isolated from soil and emended description of the genera Paraconexibacter (Chun et al., 2020) and Baekduia (An et al., 2020).</title>
        <authorList>
            <person name="Vieira S."/>
            <person name="Huber K.J."/>
            <person name="Geppert A."/>
            <person name="Wolf J."/>
            <person name="Neumann-Schaal M."/>
            <person name="Muesken M."/>
            <person name="Overmann J."/>
        </authorList>
    </citation>
    <scope>NUCLEOTIDE SEQUENCE</scope>
    <source>
        <strain evidence="2">AEG42_29</strain>
    </source>
</reference>
<name>A0AAU7B2G2_9ACTN</name>
<gene>
    <name evidence="2" type="ORF">DSM112329_05083</name>
</gene>
<dbReference type="KEGG" id="parq:DSM112329_05083"/>
<organism evidence="2">
    <name type="scientific">Paraconexibacter sp. AEG42_29</name>
    <dbReference type="NCBI Taxonomy" id="2997339"/>
    <lineage>
        <taxon>Bacteria</taxon>
        <taxon>Bacillati</taxon>
        <taxon>Actinomycetota</taxon>
        <taxon>Thermoleophilia</taxon>
        <taxon>Solirubrobacterales</taxon>
        <taxon>Paraconexibacteraceae</taxon>
        <taxon>Paraconexibacter</taxon>
    </lineage>
</organism>
<dbReference type="AlphaFoldDB" id="A0AAU7B2G2"/>
<evidence type="ECO:0000256" key="1">
    <source>
        <dbReference type="SAM" id="MobiDB-lite"/>
    </source>
</evidence>
<proteinExistence type="predicted"/>
<dbReference type="EMBL" id="CP114014">
    <property type="protein sequence ID" value="XAY08185.1"/>
    <property type="molecule type" value="Genomic_DNA"/>
</dbReference>